<dbReference type="InterPro" id="IPR000700">
    <property type="entry name" value="PAS-assoc_C"/>
</dbReference>
<evidence type="ECO:0000256" key="8">
    <source>
        <dbReference type="ARBA" id="ARBA00022989"/>
    </source>
</evidence>
<name>A0ABQ5LTE1_9RHOB</name>
<dbReference type="InterPro" id="IPR035965">
    <property type="entry name" value="PAS-like_dom_sf"/>
</dbReference>
<dbReference type="Gene3D" id="3.30.565.10">
    <property type="entry name" value="Histidine kinase-like ATPase, C-terminal domain"/>
    <property type="match status" value="1"/>
</dbReference>
<accession>A0ABQ5LTE1</accession>
<feature type="domain" description="Histidine kinase" evidence="11">
    <location>
        <begin position="699"/>
        <end position="938"/>
    </location>
</feature>
<dbReference type="PROSITE" id="PS50113">
    <property type="entry name" value="PAC"/>
    <property type="match status" value="1"/>
</dbReference>
<dbReference type="CDD" id="cd00082">
    <property type="entry name" value="HisKA"/>
    <property type="match status" value="1"/>
</dbReference>
<protein>
    <recommendedName>
        <fullName evidence="3">histidine kinase</fullName>
        <ecNumber evidence="3">2.7.13.3</ecNumber>
    </recommendedName>
</protein>
<dbReference type="SMART" id="SM01079">
    <property type="entry name" value="CHASE"/>
    <property type="match status" value="1"/>
</dbReference>
<evidence type="ECO:0000256" key="10">
    <source>
        <dbReference type="SAM" id="Phobius"/>
    </source>
</evidence>
<dbReference type="InterPro" id="IPR003661">
    <property type="entry name" value="HisK_dim/P_dom"/>
</dbReference>
<evidence type="ECO:0000313" key="14">
    <source>
        <dbReference type="EMBL" id="GKY87367.1"/>
    </source>
</evidence>
<keyword evidence="6 10" id="KW-0812">Transmembrane</keyword>
<dbReference type="EC" id="2.7.13.3" evidence="3"/>
<dbReference type="Pfam" id="PF12860">
    <property type="entry name" value="PAS_7"/>
    <property type="match status" value="2"/>
</dbReference>
<feature type="transmembrane region" description="Helical" evidence="10">
    <location>
        <begin position="12"/>
        <end position="32"/>
    </location>
</feature>
<dbReference type="InterPro" id="IPR003594">
    <property type="entry name" value="HATPase_dom"/>
</dbReference>
<comment type="caution">
    <text evidence="14">The sequence shown here is derived from an EMBL/GenBank/DDBJ whole genome shotgun (WGS) entry which is preliminary data.</text>
</comment>
<dbReference type="PANTHER" id="PTHR43047:SF72">
    <property type="entry name" value="OSMOSENSING HISTIDINE PROTEIN KINASE SLN1"/>
    <property type="match status" value="1"/>
</dbReference>
<dbReference type="InterPro" id="IPR006189">
    <property type="entry name" value="CHASE_dom"/>
</dbReference>
<dbReference type="InterPro" id="IPR036890">
    <property type="entry name" value="HATPase_C_sf"/>
</dbReference>
<keyword evidence="15" id="KW-1185">Reference proteome</keyword>
<evidence type="ECO:0000256" key="4">
    <source>
        <dbReference type="ARBA" id="ARBA00022553"/>
    </source>
</evidence>
<feature type="domain" description="PAC" evidence="12">
    <location>
        <begin position="633"/>
        <end position="688"/>
    </location>
</feature>
<reference evidence="14" key="1">
    <citation type="journal article" date="2023" name="Int. J. Syst. Evol. Microbiol.">
        <title>Sinisalibacter aestuarii sp. nov., isolated from estuarine sediment of the Arakawa River.</title>
        <authorList>
            <person name="Arafat S.T."/>
            <person name="Hirano S."/>
            <person name="Sato A."/>
            <person name="Takeuchi K."/>
            <person name="Yasuda T."/>
            <person name="Terahara T."/>
            <person name="Hamada M."/>
            <person name="Kobayashi T."/>
        </authorList>
    </citation>
    <scope>NUCLEOTIDE SEQUENCE</scope>
    <source>
        <strain evidence="14">B-399</strain>
    </source>
</reference>
<dbReference type="Pfam" id="PF03924">
    <property type="entry name" value="CHASE"/>
    <property type="match status" value="1"/>
</dbReference>
<dbReference type="InterPro" id="IPR000014">
    <property type="entry name" value="PAS"/>
</dbReference>
<dbReference type="SUPFAM" id="SSF55785">
    <property type="entry name" value="PYP-like sensor domain (PAS domain)"/>
    <property type="match status" value="3"/>
</dbReference>
<evidence type="ECO:0000256" key="5">
    <source>
        <dbReference type="ARBA" id="ARBA00022679"/>
    </source>
</evidence>
<evidence type="ECO:0000256" key="2">
    <source>
        <dbReference type="ARBA" id="ARBA00004370"/>
    </source>
</evidence>
<sequence>MTDKTHLHTSYRAIRIAVNLAIVAVLAVIFILKERFDLANAYERERADTSQAMSGFADAVMARMNRILLVGRGFSGAVALKPEFSQADFARYAATVLSDEEAVVNVAVIRGGVIEFVYPYGDNADLVGADLRAIPEQWAVAEAARESGKSILQGPIPLLQGIDGYILREPLFINAGPATEYWGLMSVVFSAEKFFEGLGISELGASFDMAIRSLDSGAPVAGDPGLFATDALTRRIEVPGAGWELAAIPRGGWQGGAGSRDLFLLFFATAVIVLAIANYLFNQREEALSASEKLQAAVDVLADGFVLFDREDRLVLCNQRYRDIYGASAPAIVPGARFEDILRYGLERGQYKAAQGREEEWLTERLRAHRSAEYVLVQELDDGRWLRVREMATPDGGRVGIRVDITDQVNSRERAEIAEMRLRDAIDAMPASFWLFDPNERLEIENGRAFEAFPQDRARIQPGVTLEEAVRVLAAREWPGATGEETGQRSEHLLRLMRKGASEFEIRVGENQWVKLFSHRTNEGGLVCFGVDISELMLHERWLQQSNTRLRAALKERDVAEGRLADFGDVSSEWFWEQDAERRLTYISPGFERATGVPVEDVVGRMRDDLLIEDVGSDSEGRETISEKVAARERFEGFIYRSNIRAGDETWFRTSGKPVYDAEGRFKGYVGAAADVSQLYAALRVAKRADEAKTQFLNVISHELRTPMTIVLGFNAFLTNIETLPEIRRFRERLEDTGQAALEPDFLAAITQVKRFAEKIQAAGDQLQHLIQDMLDLARIEANTMHIEVARVPARKVVDSLVSQMQPMAKEKGIAIVGDVDEVDIKCDETRLRQILINLISNALKFTDAGTISVRTETGPELVVFHVEDTGVGIPEEALPLIFDRFTQVDISSTRNQGGAGLGLSISKELVALQGGTISATSVEGKGTCVTFTLPRWSEAQVA</sequence>
<organism evidence="14 15">
    <name type="scientific">Sinisalibacter aestuarii</name>
    <dbReference type="NCBI Taxonomy" id="2949426"/>
    <lineage>
        <taxon>Bacteria</taxon>
        <taxon>Pseudomonadati</taxon>
        <taxon>Pseudomonadota</taxon>
        <taxon>Alphaproteobacteria</taxon>
        <taxon>Rhodobacterales</taxon>
        <taxon>Roseobacteraceae</taxon>
        <taxon>Sinisalibacter</taxon>
    </lineage>
</organism>
<dbReference type="Pfam" id="PF02518">
    <property type="entry name" value="HATPase_c"/>
    <property type="match status" value="1"/>
</dbReference>
<dbReference type="RefSeq" id="WP_281841354.1">
    <property type="nucleotide sequence ID" value="NZ_BROH01000002.1"/>
</dbReference>
<evidence type="ECO:0000259" key="11">
    <source>
        <dbReference type="PROSITE" id="PS50109"/>
    </source>
</evidence>
<dbReference type="PROSITE" id="PS50109">
    <property type="entry name" value="HIS_KIN"/>
    <property type="match status" value="1"/>
</dbReference>
<feature type="domain" description="CHASE" evidence="13">
    <location>
        <begin position="113"/>
        <end position="203"/>
    </location>
</feature>
<dbReference type="CDD" id="cd00130">
    <property type="entry name" value="PAS"/>
    <property type="match status" value="1"/>
</dbReference>
<dbReference type="Gene3D" id="1.10.287.130">
    <property type="match status" value="1"/>
</dbReference>
<dbReference type="SUPFAM" id="SSF47384">
    <property type="entry name" value="Homodimeric domain of signal transducing histidine kinase"/>
    <property type="match status" value="1"/>
</dbReference>
<dbReference type="Gene3D" id="3.30.450.20">
    <property type="entry name" value="PAS domain"/>
    <property type="match status" value="3"/>
</dbReference>
<evidence type="ECO:0000256" key="1">
    <source>
        <dbReference type="ARBA" id="ARBA00000085"/>
    </source>
</evidence>
<evidence type="ECO:0000256" key="6">
    <source>
        <dbReference type="ARBA" id="ARBA00022692"/>
    </source>
</evidence>
<dbReference type="NCBIfam" id="TIGR00229">
    <property type="entry name" value="sensory_box"/>
    <property type="match status" value="1"/>
</dbReference>
<dbReference type="SMART" id="SM00387">
    <property type="entry name" value="HATPase_c"/>
    <property type="match status" value="1"/>
</dbReference>
<proteinExistence type="predicted"/>
<feature type="transmembrane region" description="Helical" evidence="10">
    <location>
        <begin position="262"/>
        <end position="281"/>
    </location>
</feature>
<dbReference type="CDD" id="cd16922">
    <property type="entry name" value="HATPase_EvgS-ArcB-TorS-like"/>
    <property type="match status" value="1"/>
</dbReference>
<keyword evidence="8 10" id="KW-1133">Transmembrane helix</keyword>
<comment type="subcellular location">
    <subcellularLocation>
        <location evidence="2">Membrane</location>
    </subcellularLocation>
</comment>
<evidence type="ECO:0000259" key="12">
    <source>
        <dbReference type="PROSITE" id="PS50113"/>
    </source>
</evidence>
<evidence type="ECO:0000256" key="9">
    <source>
        <dbReference type="ARBA" id="ARBA00023136"/>
    </source>
</evidence>
<dbReference type="Gene3D" id="3.30.450.350">
    <property type="entry name" value="CHASE domain"/>
    <property type="match status" value="1"/>
</dbReference>
<keyword evidence="7" id="KW-0418">Kinase</keyword>
<comment type="catalytic activity">
    <reaction evidence="1">
        <text>ATP + protein L-histidine = ADP + protein N-phospho-L-histidine.</text>
        <dbReference type="EC" id="2.7.13.3"/>
    </reaction>
</comment>
<dbReference type="InterPro" id="IPR042240">
    <property type="entry name" value="CHASE_sf"/>
</dbReference>
<dbReference type="InterPro" id="IPR013767">
    <property type="entry name" value="PAS_fold"/>
</dbReference>
<dbReference type="PROSITE" id="PS50839">
    <property type="entry name" value="CHASE"/>
    <property type="match status" value="1"/>
</dbReference>
<dbReference type="Proteomes" id="UP001144205">
    <property type="component" value="Unassembled WGS sequence"/>
</dbReference>
<dbReference type="EMBL" id="BROH01000002">
    <property type="protein sequence ID" value="GKY87367.1"/>
    <property type="molecule type" value="Genomic_DNA"/>
</dbReference>
<dbReference type="PANTHER" id="PTHR43047">
    <property type="entry name" value="TWO-COMPONENT HISTIDINE PROTEIN KINASE"/>
    <property type="match status" value="1"/>
</dbReference>
<gene>
    <name evidence="14" type="ORF">STA1M1_12360</name>
</gene>
<dbReference type="SMART" id="SM00091">
    <property type="entry name" value="PAS"/>
    <property type="match status" value="2"/>
</dbReference>
<dbReference type="Pfam" id="PF00989">
    <property type="entry name" value="PAS"/>
    <property type="match status" value="1"/>
</dbReference>
<dbReference type="SUPFAM" id="SSF55874">
    <property type="entry name" value="ATPase domain of HSP90 chaperone/DNA topoisomerase II/histidine kinase"/>
    <property type="match status" value="1"/>
</dbReference>
<dbReference type="Pfam" id="PF00512">
    <property type="entry name" value="HisKA"/>
    <property type="match status" value="1"/>
</dbReference>
<dbReference type="InterPro" id="IPR004358">
    <property type="entry name" value="Sig_transdc_His_kin-like_C"/>
</dbReference>
<evidence type="ECO:0000256" key="3">
    <source>
        <dbReference type="ARBA" id="ARBA00012438"/>
    </source>
</evidence>
<dbReference type="SMART" id="SM00388">
    <property type="entry name" value="HisKA"/>
    <property type="match status" value="1"/>
</dbReference>
<keyword evidence="4" id="KW-0597">Phosphoprotein</keyword>
<dbReference type="InterPro" id="IPR005467">
    <property type="entry name" value="His_kinase_dom"/>
</dbReference>
<keyword evidence="9 10" id="KW-0472">Membrane</keyword>
<evidence type="ECO:0000259" key="13">
    <source>
        <dbReference type="PROSITE" id="PS50839"/>
    </source>
</evidence>
<evidence type="ECO:0000256" key="7">
    <source>
        <dbReference type="ARBA" id="ARBA00022777"/>
    </source>
</evidence>
<dbReference type="InterPro" id="IPR036097">
    <property type="entry name" value="HisK_dim/P_sf"/>
</dbReference>
<evidence type="ECO:0000313" key="15">
    <source>
        <dbReference type="Proteomes" id="UP001144205"/>
    </source>
</evidence>
<dbReference type="PRINTS" id="PR00344">
    <property type="entry name" value="BCTRLSENSOR"/>
</dbReference>
<keyword evidence="5" id="KW-0808">Transferase</keyword>